<dbReference type="Proteomes" id="UP001165064">
    <property type="component" value="Unassembled WGS sequence"/>
</dbReference>
<proteinExistence type="predicted"/>
<name>A0ACB5T8X1_AMBMO</name>
<accession>A0ACB5T8X1</accession>
<gene>
    <name evidence="1" type="ORF">Amon02_000623200</name>
</gene>
<evidence type="ECO:0000313" key="1">
    <source>
        <dbReference type="EMBL" id="GME83530.1"/>
    </source>
</evidence>
<keyword evidence="2" id="KW-1185">Reference proteome</keyword>
<comment type="caution">
    <text evidence="1">The sequence shown here is derived from an EMBL/GenBank/DDBJ whole genome shotgun (WGS) entry which is preliminary data.</text>
</comment>
<sequence length="239" mass="26919">MMSHQTDVCSSPYNRSQKSVNSSTINNDSNCFSFLNLSNNSQTSVSVDPSELLQTDPFDEKEDQNQHKYHSLSPLLDSAVHRMVSHHLNVEQYERFTTLLMSDDQPGILVPEFEFENFTVFSDLKTDEQLNEELDNILTPADLHDVDVVLEDDDDEFDDLSDIEDDDYNPYGFSLYDTSCRALDVFQTSGPNSDVGDADTDESPLIICPIQTTHASTVANDPLNVKPIDSTRDNPPTKR</sequence>
<dbReference type="EMBL" id="BSXS01004814">
    <property type="protein sequence ID" value="GME83530.1"/>
    <property type="molecule type" value="Genomic_DNA"/>
</dbReference>
<reference evidence="1" key="1">
    <citation type="submission" date="2023-04" db="EMBL/GenBank/DDBJ databases">
        <title>Ambrosiozyma monospora NBRC 10751.</title>
        <authorList>
            <person name="Ichikawa N."/>
            <person name="Sato H."/>
            <person name="Tonouchi N."/>
        </authorList>
    </citation>
    <scope>NUCLEOTIDE SEQUENCE</scope>
    <source>
        <strain evidence="1">NBRC 10751</strain>
    </source>
</reference>
<protein>
    <submittedName>
        <fullName evidence="1">Unnamed protein product</fullName>
    </submittedName>
</protein>
<organism evidence="1 2">
    <name type="scientific">Ambrosiozyma monospora</name>
    <name type="common">Yeast</name>
    <name type="synonym">Endomycopsis monosporus</name>
    <dbReference type="NCBI Taxonomy" id="43982"/>
    <lineage>
        <taxon>Eukaryota</taxon>
        <taxon>Fungi</taxon>
        <taxon>Dikarya</taxon>
        <taxon>Ascomycota</taxon>
        <taxon>Saccharomycotina</taxon>
        <taxon>Pichiomycetes</taxon>
        <taxon>Pichiales</taxon>
        <taxon>Pichiaceae</taxon>
        <taxon>Ambrosiozyma</taxon>
    </lineage>
</organism>
<evidence type="ECO:0000313" key="2">
    <source>
        <dbReference type="Proteomes" id="UP001165064"/>
    </source>
</evidence>